<comment type="caution">
    <text evidence="2">The sequence shown here is derived from an EMBL/GenBank/DDBJ whole genome shotgun (WGS) entry which is preliminary data.</text>
</comment>
<feature type="compositionally biased region" description="Polar residues" evidence="1">
    <location>
        <begin position="161"/>
        <end position="172"/>
    </location>
</feature>
<dbReference type="EMBL" id="CACTIH010003615">
    <property type="protein sequence ID" value="CAA2978007.1"/>
    <property type="molecule type" value="Genomic_DNA"/>
</dbReference>
<protein>
    <submittedName>
        <fullName evidence="2">Uncharacterized protein</fullName>
    </submittedName>
</protein>
<evidence type="ECO:0000313" key="3">
    <source>
        <dbReference type="Proteomes" id="UP000594638"/>
    </source>
</evidence>
<feature type="region of interest" description="Disordered" evidence="1">
    <location>
        <begin position="1"/>
        <end position="26"/>
    </location>
</feature>
<evidence type="ECO:0000256" key="1">
    <source>
        <dbReference type="SAM" id="MobiDB-lite"/>
    </source>
</evidence>
<keyword evidence="3" id="KW-1185">Reference proteome</keyword>
<dbReference type="Proteomes" id="UP000594638">
    <property type="component" value="Unassembled WGS sequence"/>
</dbReference>
<feature type="compositionally biased region" description="Basic and acidic residues" evidence="1">
    <location>
        <begin position="16"/>
        <end position="26"/>
    </location>
</feature>
<dbReference type="Gramene" id="OE9A110841T1">
    <property type="protein sequence ID" value="OE9A110841C1"/>
    <property type="gene ID" value="OE9A110841"/>
</dbReference>
<reference evidence="2 3" key="1">
    <citation type="submission" date="2019-12" db="EMBL/GenBank/DDBJ databases">
        <authorList>
            <person name="Alioto T."/>
            <person name="Alioto T."/>
            <person name="Gomez Garrido J."/>
        </authorList>
    </citation>
    <scope>NUCLEOTIDE SEQUENCE [LARGE SCALE GENOMIC DNA]</scope>
</reference>
<sequence length="172" mass="18412">MKGTMNSPEVGEVDDRDVRYGVDSRGDSVVDNVDVVEAQVDANDQPVEQIWETSTSDIPCSVENEAVVEVANDPVDTQFEQSTFEGATGLEDPVDTQFEQPTSEGATGLEDLGNTPVEPSVEEEINAQNTGTASSGGESETQPTDAPQSQKRKRERAAATSKKNAPQSQSHK</sequence>
<organism evidence="2 3">
    <name type="scientific">Olea europaea subsp. europaea</name>
    <dbReference type="NCBI Taxonomy" id="158383"/>
    <lineage>
        <taxon>Eukaryota</taxon>
        <taxon>Viridiplantae</taxon>
        <taxon>Streptophyta</taxon>
        <taxon>Embryophyta</taxon>
        <taxon>Tracheophyta</taxon>
        <taxon>Spermatophyta</taxon>
        <taxon>Magnoliopsida</taxon>
        <taxon>eudicotyledons</taxon>
        <taxon>Gunneridae</taxon>
        <taxon>Pentapetalae</taxon>
        <taxon>asterids</taxon>
        <taxon>lamiids</taxon>
        <taxon>Lamiales</taxon>
        <taxon>Oleaceae</taxon>
        <taxon>Oleeae</taxon>
        <taxon>Olea</taxon>
    </lineage>
</organism>
<evidence type="ECO:0000313" key="2">
    <source>
        <dbReference type="EMBL" id="CAA2978007.1"/>
    </source>
</evidence>
<name>A0A8S0RF82_OLEEU</name>
<dbReference type="AlphaFoldDB" id="A0A8S0RF82"/>
<feature type="compositionally biased region" description="Polar residues" evidence="1">
    <location>
        <begin position="126"/>
        <end position="149"/>
    </location>
</feature>
<feature type="region of interest" description="Disordered" evidence="1">
    <location>
        <begin position="79"/>
        <end position="172"/>
    </location>
</feature>
<proteinExistence type="predicted"/>
<gene>
    <name evidence="2" type="ORF">OLEA9_A110841</name>
</gene>
<accession>A0A8S0RF82</accession>